<protein>
    <recommendedName>
        <fullName evidence="3">Response regulatory domain-containing protein</fullName>
    </recommendedName>
</protein>
<evidence type="ECO:0000313" key="1">
    <source>
        <dbReference type="EMBL" id="OGF22783.1"/>
    </source>
</evidence>
<evidence type="ECO:0008006" key="3">
    <source>
        <dbReference type="Google" id="ProtNLM"/>
    </source>
</evidence>
<dbReference type="AlphaFoldDB" id="A0A1F5S8L9"/>
<evidence type="ECO:0000313" key="2">
    <source>
        <dbReference type="Proteomes" id="UP000178323"/>
    </source>
</evidence>
<organism evidence="1 2">
    <name type="scientific">Candidatus Falkowbacteria bacterium RBG_13_39_14</name>
    <dbReference type="NCBI Taxonomy" id="1797985"/>
    <lineage>
        <taxon>Bacteria</taxon>
        <taxon>Candidatus Falkowiibacteriota</taxon>
    </lineage>
</organism>
<sequence length="119" mass="14012">MDKKLIIVVDYDQSWFVFWLNHFLKEMNIPAEAVSVTLLKDAQNCGWFDMLLLPIAIWGEDSIKLVGNLQEQKKPFAILVTPLDEMFSVLFEGVSEWLFWRKEEKFVAQRLKEVLGLYK</sequence>
<gene>
    <name evidence="1" type="ORF">A2Y83_03950</name>
</gene>
<reference evidence="1 2" key="1">
    <citation type="journal article" date="2016" name="Nat. Commun.">
        <title>Thousands of microbial genomes shed light on interconnected biogeochemical processes in an aquifer system.</title>
        <authorList>
            <person name="Anantharaman K."/>
            <person name="Brown C.T."/>
            <person name="Hug L.A."/>
            <person name="Sharon I."/>
            <person name="Castelle C.J."/>
            <person name="Probst A.J."/>
            <person name="Thomas B.C."/>
            <person name="Singh A."/>
            <person name="Wilkins M.J."/>
            <person name="Karaoz U."/>
            <person name="Brodie E.L."/>
            <person name="Williams K.H."/>
            <person name="Hubbard S.S."/>
            <person name="Banfield J.F."/>
        </authorList>
    </citation>
    <scope>NUCLEOTIDE SEQUENCE [LARGE SCALE GENOMIC DNA]</scope>
</reference>
<accession>A0A1F5S8L9</accession>
<dbReference type="Proteomes" id="UP000178323">
    <property type="component" value="Unassembled WGS sequence"/>
</dbReference>
<proteinExistence type="predicted"/>
<name>A0A1F5S8L9_9BACT</name>
<comment type="caution">
    <text evidence="1">The sequence shown here is derived from an EMBL/GenBank/DDBJ whole genome shotgun (WGS) entry which is preliminary data.</text>
</comment>
<dbReference type="EMBL" id="MFFS01000013">
    <property type="protein sequence ID" value="OGF22783.1"/>
    <property type="molecule type" value="Genomic_DNA"/>
</dbReference>